<organism evidence="2 3">
    <name type="scientific">Pristionchus entomophagus</name>
    <dbReference type="NCBI Taxonomy" id="358040"/>
    <lineage>
        <taxon>Eukaryota</taxon>
        <taxon>Metazoa</taxon>
        <taxon>Ecdysozoa</taxon>
        <taxon>Nematoda</taxon>
        <taxon>Chromadorea</taxon>
        <taxon>Rhabditida</taxon>
        <taxon>Rhabditina</taxon>
        <taxon>Diplogasteromorpha</taxon>
        <taxon>Diplogasteroidea</taxon>
        <taxon>Neodiplogasteridae</taxon>
        <taxon>Pristionchus</taxon>
    </lineage>
</organism>
<dbReference type="AlphaFoldDB" id="A0AAV5UM65"/>
<dbReference type="EMBL" id="BTSX01000006">
    <property type="protein sequence ID" value="GMT07283.1"/>
    <property type="molecule type" value="Genomic_DNA"/>
</dbReference>
<sequence>VQLSGPAICEELMNVSVAVRESKKQYTFSIECLERSLLDQMLKFLVEHFQKLRVKLLLRHREEIDAEHASQYRQQEELCMEWMQRQQEGDLKCEALSCELAELCLKRKRQPRENKYDQEEKQRELTSQRKMIDELRKHRNAAKYAREVALKNAERIESELKKERSDLCIDVAFHRAALCKTLKKAHLAGAKVDDFTHSYDFTCTDIVLG</sequence>
<comment type="caution">
    <text evidence="2">The sequence shown here is derived from an EMBL/GenBank/DDBJ whole genome shotgun (WGS) entry which is preliminary data.</text>
</comment>
<accession>A0AAV5UM65</accession>
<evidence type="ECO:0000313" key="2">
    <source>
        <dbReference type="EMBL" id="GMT07283.1"/>
    </source>
</evidence>
<feature type="non-terminal residue" evidence="2">
    <location>
        <position position="1"/>
    </location>
</feature>
<protein>
    <submittedName>
        <fullName evidence="2">Uncharacterized protein</fullName>
    </submittedName>
</protein>
<dbReference type="Proteomes" id="UP001432027">
    <property type="component" value="Unassembled WGS sequence"/>
</dbReference>
<evidence type="ECO:0000313" key="3">
    <source>
        <dbReference type="Proteomes" id="UP001432027"/>
    </source>
</evidence>
<feature type="coiled-coil region" evidence="1">
    <location>
        <begin position="118"/>
        <end position="166"/>
    </location>
</feature>
<proteinExistence type="predicted"/>
<keyword evidence="3" id="KW-1185">Reference proteome</keyword>
<name>A0AAV5UM65_9BILA</name>
<keyword evidence="1" id="KW-0175">Coiled coil</keyword>
<evidence type="ECO:0000256" key="1">
    <source>
        <dbReference type="SAM" id="Coils"/>
    </source>
</evidence>
<reference evidence="2" key="1">
    <citation type="submission" date="2023-10" db="EMBL/GenBank/DDBJ databases">
        <title>Genome assembly of Pristionchus species.</title>
        <authorList>
            <person name="Yoshida K."/>
            <person name="Sommer R.J."/>
        </authorList>
    </citation>
    <scope>NUCLEOTIDE SEQUENCE</scope>
    <source>
        <strain evidence="2">RS0144</strain>
    </source>
</reference>
<gene>
    <name evidence="2" type="ORF">PENTCL1PPCAC_29457</name>
</gene>